<dbReference type="Gene3D" id="2.40.70.10">
    <property type="entry name" value="Acid Proteases"/>
    <property type="match status" value="1"/>
</dbReference>
<dbReference type="EMBL" id="CADCXU010003435">
    <property type="protein sequence ID" value="CAA9995506.1"/>
    <property type="molecule type" value="Genomic_DNA"/>
</dbReference>
<feature type="domain" description="Integrase catalytic" evidence="13">
    <location>
        <begin position="953"/>
        <end position="1112"/>
    </location>
</feature>
<evidence type="ECO:0000259" key="12">
    <source>
        <dbReference type="PROSITE" id="PS50878"/>
    </source>
</evidence>
<dbReference type="SUPFAM" id="SSF50630">
    <property type="entry name" value="Acid proteases"/>
    <property type="match status" value="1"/>
</dbReference>
<dbReference type="InterPro" id="IPR041577">
    <property type="entry name" value="RT_RNaseH_2"/>
</dbReference>
<dbReference type="GO" id="GO:0042575">
    <property type="term" value="C:DNA polymerase complex"/>
    <property type="evidence" value="ECO:0007669"/>
    <property type="project" value="UniProtKB-ARBA"/>
</dbReference>
<dbReference type="InterPro" id="IPR012337">
    <property type="entry name" value="RNaseH-like_sf"/>
</dbReference>
<evidence type="ECO:0000313" key="14">
    <source>
        <dbReference type="EMBL" id="CAA9995506.1"/>
    </source>
</evidence>
<evidence type="ECO:0000256" key="10">
    <source>
        <dbReference type="ARBA" id="ARBA00022918"/>
    </source>
</evidence>
<evidence type="ECO:0000256" key="4">
    <source>
        <dbReference type="ARBA" id="ARBA00022722"/>
    </source>
</evidence>
<dbReference type="InterPro" id="IPR021109">
    <property type="entry name" value="Peptidase_aspartic_dom_sf"/>
</dbReference>
<accession>A0A6H5G1E7</accession>
<keyword evidence="11" id="KW-0511">Multifunctional enzyme</keyword>
<dbReference type="Gene3D" id="3.10.20.370">
    <property type="match status" value="1"/>
</dbReference>
<dbReference type="Gene3D" id="3.10.10.10">
    <property type="entry name" value="HIV Type 1 Reverse Transcriptase, subunit A, domain 1"/>
    <property type="match status" value="1"/>
</dbReference>
<keyword evidence="10" id="KW-0695">RNA-directed DNA polymerase</keyword>
<dbReference type="AlphaFoldDB" id="A0A6H5G1E7"/>
<dbReference type="GO" id="GO:0003964">
    <property type="term" value="F:RNA-directed DNA polymerase activity"/>
    <property type="evidence" value="ECO:0007669"/>
    <property type="project" value="UniProtKB-KW"/>
</dbReference>
<evidence type="ECO:0000256" key="9">
    <source>
        <dbReference type="ARBA" id="ARBA00022908"/>
    </source>
</evidence>
<dbReference type="PROSITE" id="PS50878">
    <property type="entry name" value="RT_POL"/>
    <property type="match status" value="1"/>
</dbReference>
<gene>
    <name evidence="14" type="ORF">NTEN_LOCUS2297</name>
</gene>
<dbReference type="InterPro" id="IPR043128">
    <property type="entry name" value="Rev_trsase/Diguanyl_cyclase"/>
</dbReference>
<evidence type="ECO:0000256" key="8">
    <source>
        <dbReference type="ARBA" id="ARBA00022884"/>
    </source>
</evidence>
<dbReference type="GO" id="GO:0003723">
    <property type="term" value="F:RNA binding"/>
    <property type="evidence" value="ECO:0007669"/>
    <property type="project" value="UniProtKB-KW"/>
</dbReference>
<dbReference type="EC" id="2.7.7.49" evidence="1"/>
<dbReference type="Proteomes" id="UP000479000">
    <property type="component" value="Unassembled WGS sequence"/>
</dbReference>
<dbReference type="InterPro" id="IPR050951">
    <property type="entry name" value="Retrovirus_Pol_polyprotein"/>
</dbReference>
<dbReference type="FunFam" id="1.10.340.70:FF:000001">
    <property type="entry name" value="Retrovirus-related Pol polyprotein from transposon gypsy-like Protein"/>
    <property type="match status" value="1"/>
</dbReference>
<keyword evidence="5" id="KW-0255">Endonuclease</keyword>
<feature type="non-terminal residue" evidence="14">
    <location>
        <position position="1202"/>
    </location>
</feature>
<sequence>MLYDGTSAWEEYRTHLDVVATVNGWGEVRKAQELACALRGSALTVLTSLPPDSSAQSVIEALDNRFGQRNLAERWHTTLEQRRQQIGEPLAHLATDVERLTRFAFPDWPEPCKEEISVRVFLKALRDEDSRRILSGLAPKNLNEALAKAQQIESSEIRAADTGLPRKRFCSQLYGKVGSLCSGESLLVKGKLNGIECQFLVDTGATVSIVRPDVADSFNLHTTNPICFKLRSVQGTLLDTNGSASASVELGGEKWPHSFLLAQVMDQAILGMDFLSKIGAKLDLAAKTMEAGKTTISLQPCQAQDEKVLGIKKEEEWIKSALESSDLAQGSTEWGTLSSLLTKFADIFATKGKPLGRTHVVTHAIDTGDAQPIKQAPRRVPYAQEDHVDQLMREMVEQDVIEPSKSPWASPVVLIPKKDGSTRFCIDFRKVNRITKKDSYTLPCIQELLDTLGGSQWFCTIDLKSGYWQIALKEEDREKTAFSLYRKGLWQFKVMPFGLTNAPATFQRLMEAVIPPELALTYLDDVIVYGPDFETVLTKLEQVFGCFQRANLQINPKKCSFFKKQTAYLGHVISSDGVRTDSSKTQAVEDWPVPKNKKNVRAFLGFCSYYRRFVKGFSELAKPLTSLTEGTAVFSWDQSCEESFKKLKTAMVSAPILAFPDFNQPFILDCDASGHAVGSVLSQRQEGHEVVIAYFSRTLSKQERNYCATRRELLAVVLGVTHFHQYLYGRRFTLRTDHASLMWLTTFRRPEGQLARWLETLQSYDFEIIHRAGLKHANADGLSRRPCGPVCNYCSRRDMDECRKVNVQTLPREGKDDSQLSDPALNRLIHWKTQGTKPEAADLVAVDDRLRKLWNRWDSLVLHGNQLFHKWEGLRACLQWVVPTAKVKEVLQQCHDNPIGGHFGFFKTLAKVRQSYFWPSMTADVRAWCRTCQKCLAFKGPGRKTTAPLYQLAVGNPLDRMGLDILGPFPKTSRGNKFVMVAVDYFTKWPEAVALPNQEARTVAIALVENVLSRIGTPLELHTDQGRNFESELVKEVSQLMGIRKTRSTALHPQSNGLVERLNRTLSKYLAQFVNHCQNDWDEKIPLFLMAYRSACNATTGLSPAQLMYGRDLRLPEVLVRPPSQPMRPNSEYVLQLRQHLEEVREFALKESKLKLRTQKENYDRQARLPNFQEGDWVWVYNPQRKRGLCPKLQPSWTGPWT</sequence>
<dbReference type="Gene3D" id="3.30.70.270">
    <property type="match status" value="2"/>
</dbReference>
<dbReference type="InterPro" id="IPR000477">
    <property type="entry name" value="RT_dom"/>
</dbReference>
<dbReference type="Pfam" id="PF13975">
    <property type="entry name" value="gag-asp_proteas"/>
    <property type="match status" value="1"/>
</dbReference>
<evidence type="ECO:0000313" key="15">
    <source>
        <dbReference type="Proteomes" id="UP000479000"/>
    </source>
</evidence>
<dbReference type="Pfam" id="PF17921">
    <property type="entry name" value="Integrase_H2C2"/>
    <property type="match status" value="1"/>
</dbReference>
<feature type="domain" description="Reverse transcriptase" evidence="12">
    <location>
        <begin position="396"/>
        <end position="573"/>
    </location>
</feature>
<dbReference type="CDD" id="cd00303">
    <property type="entry name" value="retropepsin_like"/>
    <property type="match status" value="1"/>
</dbReference>
<keyword evidence="8" id="KW-0694">RNA-binding</keyword>
<keyword evidence="2" id="KW-0808">Transferase</keyword>
<evidence type="ECO:0000256" key="5">
    <source>
        <dbReference type="ARBA" id="ARBA00022759"/>
    </source>
</evidence>
<dbReference type="PROSITE" id="PS50994">
    <property type="entry name" value="INTEGRASE"/>
    <property type="match status" value="1"/>
</dbReference>
<keyword evidence="6" id="KW-0378">Hydrolase</keyword>
<dbReference type="PANTHER" id="PTHR37984">
    <property type="entry name" value="PROTEIN CBG26694"/>
    <property type="match status" value="1"/>
</dbReference>
<dbReference type="GO" id="GO:0015074">
    <property type="term" value="P:DNA integration"/>
    <property type="evidence" value="ECO:0007669"/>
    <property type="project" value="UniProtKB-KW"/>
</dbReference>
<dbReference type="InterPro" id="IPR001584">
    <property type="entry name" value="Integrase_cat-core"/>
</dbReference>
<reference evidence="14 15" key="1">
    <citation type="submission" date="2020-02" db="EMBL/GenBank/DDBJ databases">
        <authorList>
            <person name="Ferguson B K."/>
        </authorList>
    </citation>
    <scope>NUCLEOTIDE SEQUENCE [LARGE SCALE GENOMIC DNA]</scope>
</reference>
<keyword evidence="15" id="KW-1185">Reference proteome</keyword>
<dbReference type="SUPFAM" id="SSF56672">
    <property type="entry name" value="DNA/RNA polymerases"/>
    <property type="match status" value="1"/>
</dbReference>
<evidence type="ECO:0000259" key="13">
    <source>
        <dbReference type="PROSITE" id="PS50994"/>
    </source>
</evidence>
<dbReference type="Pfam" id="PF17919">
    <property type="entry name" value="RT_RNaseH_2"/>
    <property type="match status" value="1"/>
</dbReference>
<dbReference type="GO" id="GO:0006508">
    <property type="term" value="P:proteolysis"/>
    <property type="evidence" value="ECO:0007669"/>
    <property type="project" value="InterPro"/>
</dbReference>
<dbReference type="FunFam" id="3.30.70.270:FF:000020">
    <property type="entry name" value="Transposon Tf2-6 polyprotein-like Protein"/>
    <property type="match status" value="1"/>
</dbReference>
<dbReference type="PROSITE" id="PS00141">
    <property type="entry name" value="ASP_PROTEASE"/>
    <property type="match status" value="1"/>
</dbReference>
<dbReference type="Pfam" id="PF00078">
    <property type="entry name" value="RVT_1"/>
    <property type="match status" value="1"/>
</dbReference>
<dbReference type="Gene3D" id="1.10.340.70">
    <property type="match status" value="1"/>
</dbReference>
<dbReference type="FunFam" id="3.10.20.370:FF:000001">
    <property type="entry name" value="Retrovirus-related Pol polyprotein from transposon 17.6-like protein"/>
    <property type="match status" value="1"/>
</dbReference>
<organism evidence="14 15">
    <name type="scientific">Nesidiocoris tenuis</name>
    <dbReference type="NCBI Taxonomy" id="355587"/>
    <lineage>
        <taxon>Eukaryota</taxon>
        <taxon>Metazoa</taxon>
        <taxon>Ecdysozoa</taxon>
        <taxon>Arthropoda</taxon>
        <taxon>Hexapoda</taxon>
        <taxon>Insecta</taxon>
        <taxon>Pterygota</taxon>
        <taxon>Neoptera</taxon>
        <taxon>Paraneoptera</taxon>
        <taxon>Hemiptera</taxon>
        <taxon>Heteroptera</taxon>
        <taxon>Panheteroptera</taxon>
        <taxon>Cimicomorpha</taxon>
        <taxon>Miridae</taxon>
        <taxon>Dicyphina</taxon>
        <taxon>Nesidiocoris</taxon>
    </lineage>
</organism>
<dbReference type="InterPro" id="IPR036397">
    <property type="entry name" value="RNaseH_sf"/>
</dbReference>
<evidence type="ECO:0000256" key="7">
    <source>
        <dbReference type="ARBA" id="ARBA00022842"/>
    </source>
</evidence>
<dbReference type="GO" id="GO:0004519">
    <property type="term" value="F:endonuclease activity"/>
    <property type="evidence" value="ECO:0007669"/>
    <property type="project" value="UniProtKB-KW"/>
</dbReference>
<dbReference type="Pfam" id="PF00665">
    <property type="entry name" value="rve"/>
    <property type="match status" value="1"/>
</dbReference>
<keyword evidence="3" id="KW-0548">Nucleotidyltransferase</keyword>
<dbReference type="InterPro" id="IPR001969">
    <property type="entry name" value="Aspartic_peptidase_AS"/>
</dbReference>
<evidence type="ECO:0000256" key="3">
    <source>
        <dbReference type="ARBA" id="ARBA00022695"/>
    </source>
</evidence>
<dbReference type="FunFam" id="3.30.420.10:FF:000032">
    <property type="entry name" value="Retrovirus-related Pol polyprotein from transposon 297-like Protein"/>
    <property type="match status" value="1"/>
</dbReference>
<name>A0A6H5G1E7_9HEMI</name>
<dbReference type="InterPro" id="IPR043502">
    <property type="entry name" value="DNA/RNA_pol_sf"/>
</dbReference>
<dbReference type="InterPro" id="IPR041588">
    <property type="entry name" value="Integrase_H2C2"/>
</dbReference>
<keyword evidence="7" id="KW-0460">Magnesium</keyword>
<proteinExistence type="predicted"/>
<protein>
    <recommendedName>
        <fullName evidence="1">RNA-directed DNA polymerase</fullName>
        <ecNumber evidence="1">2.7.7.49</ecNumber>
    </recommendedName>
</protein>
<dbReference type="OrthoDB" id="6382339at2759"/>
<keyword evidence="9" id="KW-0229">DNA integration</keyword>
<dbReference type="CDD" id="cd01647">
    <property type="entry name" value="RT_LTR"/>
    <property type="match status" value="1"/>
</dbReference>
<dbReference type="SUPFAM" id="SSF53098">
    <property type="entry name" value="Ribonuclease H-like"/>
    <property type="match status" value="1"/>
</dbReference>
<dbReference type="Gene3D" id="3.30.420.10">
    <property type="entry name" value="Ribonuclease H-like superfamily/Ribonuclease H"/>
    <property type="match status" value="1"/>
</dbReference>
<dbReference type="GO" id="GO:0004190">
    <property type="term" value="F:aspartic-type endopeptidase activity"/>
    <property type="evidence" value="ECO:0007669"/>
    <property type="project" value="InterPro"/>
</dbReference>
<evidence type="ECO:0000256" key="1">
    <source>
        <dbReference type="ARBA" id="ARBA00012493"/>
    </source>
</evidence>
<evidence type="ECO:0000256" key="2">
    <source>
        <dbReference type="ARBA" id="ARBA00022679"/>
    </source>
</evidence>
<keyword evidence="4" id="KW-0540">Nuclease</keyword>
<evidence type="ECO:0000256" key="6">
    <source>
        <dbReference type="ARBA" id="ARBA00022801"/>
    </source>
</evidence>
<dbReference type="CDD" id="cd09274">
    <property type="entry name" value="RNase_HI_RT_Ty3"/>
    <property type="match status" value="1"/>
</dbReference>
<dbReference type="PANTHER" id="PTHR37984:SF5">
    <property type="entry name" value="PROTEIN NYNRIN-LIKE"/>
    <property type="match status" value="1"/>
</dbReference>
<evidence type="ECO:0000256" key="11">
    <source>
        <dbReference type="ARBA" id="ARBA00023268"/>
    </source>
</evidence>